<organism evidence="2 3">
    <name type="scientific">Stenotrophomonas nitritireducens</name>
    <dbReference type="NCBI Taxonomy" id="83617"/>
    <lineage>
        <taxon>Bacteria</taxon>
        <taxon>Pseudomonadati</taxon>
        <taxon>Pseudomonadota</taxon>
        <taxon>Gammaproteobacteria</taxon>
        <taxon>Lysobacterales</taxon>
        <taxon>Lysobacteraceae</taxon>
        <taxon>Stenotrophomonas</taxon>
    </lineage>
</organism>
<feature type="chain" id="PRO_5046656752" description="Transporter" evidence="1">
    <location>
        <begin position="30"/>
        <end position="250"/>
    </location>
</feature>
<dbReference type="Proteomes" id="UP000050902">
    <property type="component" value="Unassembled WGS sequence"/>
</dbReference>
<keyword evidence="1" id="KW-0732">Signal</keyword>
<feature type="signal peptide" evidence="1">
    <location>
        <begin position="1"/>
        <end position="29"/>
    </location>
</feature>
<accession>A0ABR5NFK5</accession>
<evidence type="ECO:0008006" key="4">
    <source>
        <dbReference type="Google" id="ProtNLM"/>
    </source>
</evidence>
<name>A0ABR5NFK5_9GAMM</name>
<dbReference type="EMBL" id="LDJG01000037">
    <property type="protein sequence ID" value="KRG54018.1"/>
    <property type="molecule type" value="Genomic_DNA"/>
</dbReference>
<gene>
    <name evidence="2" type="ORF">ABB22_16995</name>
</gene>
<evidence type="ECO:0000313" key="2">
    <source>
        <dbReference type="EMBL" id="KRG54018.1"/>
    </source>
</evidence>
<dbReference type="RefSeq" id="WP_057505421.1">
    <property type="nucleotide sequence ID" value="NZ_LDJG01000037.1"/>
</dbReference>
<sequence length="250" mass="27427">MRIPSTPSRRPYGWLLPALAALLPATAFAGPWEVGSTSPGTSRKVKAEVTWKHTDSKDTWARPVLKFAAPLARDLSFEVAAGYGIVEKSNGATRSGAKDFTGKLKWRFVEEGDRRPAWLVEPKFSFDTGSPGIGSGVTTLKTPLRAGKQFGKLRLTAEVSHTHGFAHDYDDLVGYGALLEYAPNPRWIVGVDLLNDRPLHDGGRYHLRGNAAFKYKASKRLELQGLLGRSAENRRGELATSAKFVAAYKF</sequence>
<evidence type="ECO:0000313" key="3">
    <source>
        <dbReference type="Proteomes" id="UP000050902"/>
    </source>
</evidence>
<proteinExistence type="predicted"/>
<keyword evidence="3" id="KW-1185">Reference proteome</keyword>
<reference evidence="2 3" key="1">
    <citation type="submission" date="2015-05" db="EMBL/GenBank/DDBJ databases">
        <title>Genome sequencing and analysis of members of genus Stenotrophomonas.</title>
        <authorList>
            <person name="Patil P.P."/>
            <person name="Midha S."/>
            <person name="Patil P.B."/>
        </authorList>
    </citation>
    <scope>NUCLEOTIDE SEQUENCE [LARGE SCALE GENOMIC DNA]</scope>
    <source>
        <strain evidence="2 3">DSM 12575</strain>
    </source>
</reference>
<evidence type="ECO:0000256" key="1">
    <source>
        <dbReference type="SAM" id="SignalP"/>
    </source>
</evidence>
<comment type="caution">
    <text evidence="2">The sequence shown here is derived from an EMBL/GenBank/DDBJ whole genome shotgun (WGS) entry which is preliminary data.</text>
</comment>
<protein>
    <recommendedName>
        <fullName evidence="4">Transporter</fullName>
    </recommendedName>
</protein>